<feature type="compositionally biased region" description="Polar residues" evidence="5">
    <location>
        <begin position="530"/>
        <end position="548"/>
    </location>
</feature>
<organism evidence="7 8">
    <name type="scientific">Aulographum hederae CBS 113979</name>
    <dbReference type="NCBI Taxonomy" id="1176131"/>
    <lineage>
        <taxon>Eukaryota</taxon>
        <taxon>Fungi</taxon>
        <taxon>Dikarya</taxon>
        <taxon>Ascomycota</taxon>
        <taxon>Pezizomycotina</taxon>
        <taxon>Dothideomycetes</taxon>
        <taxon>Pleosporomycetidae</taxon>
        <taxon>Aulographales</taxon>
        <taxon>Aulographaceae</taxon>
    </lineage>
</organism>
<feature type="compositionally biased region" description="Pro residues" evidence="5">
    <location>
        <begin position="462"/>
        <end position="471"/>
    </location>
</feature>
<feature type="compositionally biased region" description="Basic and acidic residues" evidence="5">
    <location>
        <begin position="27"/>
        <end position="36"/>
    </location>
</feature>
<dbReference type="GO" id="GO:0000407">
    <property type="term" value="C:phagophore assembly site"/>
    <property type="evidence" value="ECO:0007669"/>
    <property type="project" value="TreeGrafter"/>
</dbReference>
<feature type="compositionally biased region" description="Polar residues" evidence="5">
    <location>
        <begin position="482"/>
        <end position="514"/>
    </location>
</feature>
<evidence type="ECO:0000313" key="7">
    <source>
        <dbReference type="EMBL" id="KAF1982093.1"/>
    </source>
</evidence>
<evidence type="ECO:0000259" key="6">
    <source>
        <dbReference type="Pfam" id="PF10033"/>
    </source>
</evidence>
<evidence type="ECO:0000256" key="2">
    <source>
        <dbReference type="ARBA" id="ARBA00013801"/>
    </source>
</evidence>
<proteinExistence type="inferred from homology"/>
<feature type="compositionally biased region" description="Acidic residues" evidence="5">
    <location>
        <begin position="826"/>
        <end position="836"/>
    </location>
</feature>
<dbReference type="GO" id="GO:0005829">
    <property type="term" value="C:cytosol"/>
    <property type="evidence" value="ECO:0007669"/>
    <property type="project" value="TreeGrafter"/>
</dbReference>
<evidence type="ECO:0000256" key="3">
    <source>
        <dbReference type="ARBA" id="ARBA00023006"/>
    </source>
</evidence>
<accession>A0A6G1GMA9</accession>
<keyword evidence="8" id="KW-1185">Reference proteome</keyword>
<feature type="region of interest" description="Disordered" evidence="5">
    <location>
        <begin position="308"/>
        <end position="586"/>
    </location>
</feature>
<feature type="compositionally biased region" description="Basic and acidic residues" evidence="5">
    <location>
        <begin position="334"/>
        <end position="349"/>
    </location>
</feature>
<keyword evidence="3 4" id="KW-0072">Autophagy</keyword>
<dbReference type="GO" id="GO:0000423">
    <property type="term" value="P:mitophagy"/>
    <property type="evidence" value="ECO:0007669"/>
    <property type="project" value="TreeGrafter"/>
</dbReference>
<feature type="compositionally biased region" description="Basic and acidic residues" evidence="5">
    <location>
        <begin position="722"/>
        <end position="733"/>
    </location>
</feature>
<dbReference type="OrthoDB" id="70161at2759"/>
<feature type="region of interest" description="Disordered" evidence="5">
    <location>
        <begin position="824"/>
        <end position="894"/>
    </location>
</feature>
<sequence>MDPRKYQRSRDYKYRDQPSTDPTPRAHTPEGLRADMAEAMSEGENEQMQTSEQILEQRLKDEEAEAYRLNNFIRNWFGKAALIIVSSRLSFPPWLRDGEIKINKWFGLLMPDVKELSQAVFDWRSLDLLESHPDTLYVEIYLDWEKELRRGQTLVLLDSRGYRTDVSKQLAAPAQGNRRQSAGVVLERWAISLGPPHTASRRETLASAYKKGIVQFRTLHHILHTLPTWKYWKSHVRNPSNVLTLKPRYRIVESDDKSLRLPLSDEPGPVTGVFEFESSPSPGGSLNIQVEYRHNCDFRVDENESLFSSELGRGQGGGSESDDEGISPYGPVKIDYRTTHDRRGTDSSRHVPGSLPTAHRNRGAYADPGQAYGSMGTFHQVGPATGSSPMSALRAARDGGGSSSSESPPQKIPPNHRTATGSKSSLRSESNPVQEPQPNFARRTSVSFQPFKAGSLASSPLMNPPVVPPSPGTSLGRGNKLPSYTSQPRNNRNSLTTLPQTALRTPNLPNETAIASSASSSPKPAPIHRYSSSFSNRKPRTSNASAGGSKTEDDNNSSGRGSVSSSAQRGSGNMNEGGSSGSMQNNDDDFLKAYLLQLDSAKSLKSFDQPTEASRDATMKKTTAALSKYRGMKESNNALSDSISGSLLLHRSSSSSSRQISSVPPMVGGASFSTSSSPGKPISPHTPHTPAIPSRLSANSIIDYSAETHRSRSRTARNPSRHSRDEDTSRRDSSSTATATREGTTGTATGTTAIDIPTSPRLWGGSFARRSSSVAQQHRATATALAADDADPYGLRAAHSLPAADDGRQDLSLSELLHLDLANDAADADADAEEAEETSRSQDRDEDEERSRDSPRSAMERPTSRAFGETRGGLGRGGVARGGGRRRDREDYLDDDLLLFTMDDSRRR</sequence>
<dbReference type="EMBL" id="ML977188">
    <property type="protein sequence ID" value="KAF1982093.1"/>
    <property type="molecule type" value="Genomic_DNA"/>
</dbReference>
<feature type="compositionally biased region" description="Gly residues" evidence="5">
    <location>
        <begin position="870"/>
        <end position="882"/>
    </location>
</feature>
<dbReference type="InterPro" id="IPR018731">
    <property type="entry name" value="Atg13_N"/>
</dbReference>
<feature type="compositionally biased region" description="Low complexity" evidence="5">
    <location>
        <begin position="734"/>
        <end position="753"/>
    </location>
</feature>
<dbReference type="Pfam" id="PF10033">
    <property type="entry name" value="ATG13"/>
    <property type="match status" value="1"/>
</dbReference>
<dbReference type="Gene3D" id="6.10.140.1900">
    <property type="match status" value="1"/>
</dbReference>
<reference evidence="7" key="1">
    <citation type="journal article" date="2020" name="Stud. Mycol.">
        <title>101 Dothideomycetes genomes: a test case for predicting lifestyles and emergence of pathogens.</title>
        <authorList>
            <person name="Haridas S."/>
            <person name="Albert R."/>
            <person name="Binder M."/>
            <person name="Bloem J."/>
            <person name="Labutti K."/>
            <person name="Salamov A."/>
            <person name="Andreopoulos B."/>
            <person name="Baker S."/>
            <person name="Barry K."/>
            <person name="Bills G."/>
            <person name="Bluhm B."/>
            <person name="Cannon C."/>
            <person name="Castanera R."/>
            <person name="Culley D."/>
            <person name="Daum C."/>
            <person name="Ezra D."/>
            <person name="Gonzalez J."/>
            <person name="Henrissat B."/>
            <person name="Kuo A."/>
            <person name="Liang C."/>
            <person name="Lipzen A."/>
            <person name="Lutzoni F."/>
            <person name="Magnuson J."/>
            <person name="Mondo S."/>
            <person name="Nolan M."/>
            <person name="Ohm R."/>
            <person name="Pangilinan J."/>
            <person name="Park H.-J."/>
            <person name="Ramirez L."/>
            <person name="Alfaro M."/>
            <person name="Sun H."/>
            <person name="Tritt A."/>
            <person name="Yoshinaga Y."/>
            <person name="Zwiers L.-H."/>
            <person name="Turgeon B."/>
            <person name="Goodwin S."/>
            <person name="Spatafora J."/>
            <person name="Crous P."/>
            <person name="Grigoriev I."/>
        </authorList>
    </citation>
    <scope>NUCLEOTIDE SEQUENCE</scope>
    <source>
        <strain evidence="7">CBS 113979</strain>
    </source>
</reference>
<feature type="compositionally biased region" description="Basic and acidic residues" evidence="5">
    <location>
        <begin position="1"/>
        <end position="18"/>
    </location>
</feature>
<name>A0A6G1GMA9_9PEZI</name>
<dbReference type="Proteomes" id="UP000800041">
    <property type="component" value="Unassembled WGS sequence"/>
</dbReference>
<dbReference type="GO" id="GO:0034727">
    <property type="term" value="P:piecemeal microautophagy of the nucleus"/>
    <property type="evidence" value="ECO:0007669"/>
    <property type="project" value="TreeGrafter"/>
</dbReference>
<dbReference type="InterPro" id="IPR040182">
    <property type="entry name" value="ATG13"/>
</dbReference>
<dbReference type="GO" id="GO:0034497">
    <property type="term" value="P:protein localization to phagophore assembly site"/>
    <property type="evidence" value="ECO:0007669"/>
    <property type="project" value="TreeGrafter"/>
</dbReference>
<dbReference type="Gene3D" id="3.30.900.10">
    <property type="entry name" value="HORMA domain"/>
    <property type="match status" value="1"/>
</dbReference>
<dbReference type="PANTHER" id="PTHR13430:SF4">
    <property type="entry name" value="AUTOPHAGY-RELATED PROTEIN 13"/>
    <property type="match status" value="1"/>
</dbReference>
<evidence type="ECO:0000256" key="1">
    <source>
        <dbReference type="ARBA" id="ARBA00005246"/>
    </source>
</evidence>
<evidence type="ECO:0000256" key="4">
    <source>
        <dbReference type="RuleBase" id="RU361214"/>
    </source>
</evidence>
<feature type="compositionally biased region" description="Low complexity" evidence="5">
    <location>
        <begin position="653"/>
        <end position="662"/>
    </location>
</feature>
<protein>
    <recommendedName>
        <fullName evidence="2 4">Autophagy-related protein 13</fullName>
    </recommendedName>
</protein>
<feature type="compositionally biased region" description="Polar residues" evidence="5">
    <location>
        <begin position="417"/>
        <end position="448"/>
    </location>
</feature>
<feature type="compositionally biased region" description="Basic residues" evidence="5">
    <location>
        <begin position="711"/>
        <end position="721"/>
    </location>
</feature>
<feature type="compositionally biased region" description="Low complexity" evidence="5">
    <location>
        <begin position="557"/>
        <end position="585"/>
    </location>
</feature>
<feature type="compositionally biased region" description="Basic and acidic residues" evidence="5">
    <location>
        <begin position="837"/>
        <end position="863"/>
    </location>
</feature>
<feature type="compositionally biased region" description="Polar residues" evidence="5">
    <location>
        <begin position="769"/>
        <end position="779"/>
    </location>
</feature>
<dbReference type="AlphaFoldDB" id="A0A6G1GMA9"/>
<feature type="domain" description="Autophagy-related protein 13 N-terminal" evidence="6">
    <location>
        <begin position="73"/>
        <end position="298"/>
    </location>
</feature>
<feature type="region of interest" description="Disordered" evidence="5">
    <location>
        <begin position="1"/>
        <end position="53"/>
    </location>
</feature>
<evidence type="ECO:0000313" key="8">
    <source>
        <dbReference type="Proteomes" id="UP000800041"/>
    </source>
</evidence>
<comment type="similarity">
    <text evidence="1 4">Belongs to the ATG13 family. Fungi subfamily.</text>
</comment>
<dbReference type="GO" id="GO:1990316">
    <property type="term" value="C:Atg1/ULK1 kinase complex"/>
    <property type="evidence" value="ECO:0007669"/>
    <property type="project" value="InterPro"/>
</dbReference>
<gene>
    <name evidence="7" type="ORF">K402DRAFT_424812</name>
</gene>
<dbReference type="PANTHER" id="PTHR13430">
    <property type="match status" value="1"/>
</dbReference>
<feature type="region of interest" description="Disordered" evidence="5">
    <location>
        <begin position="653"/>
        <end position="785"/>
    </location>
</feature>
<dbReference type="InterPro" id="IPR036570">
    <property type="entry name" value="HORMA_dom_sf"/>
</dbReference>
<evidence type="ECO:0000256" key="5">
    <source>
        <dbReference type="SAM" id="MobiDB-lite"/>
    </source>
</evidence>